<feature type="compositionally biased region" description="Polar residues" evidence="1">
    <location>
        <begin position="141"/>
        <end position="150"/>
    </location>
</feature>
<dbReference type="EMBL" id="CATNWA010000247">
    <property type="protein sequence ID" value="CAI9535196.1"/>
    <property type="molecule type" value="Genomic_DNA"/>
</dbReference>
<accession>A0ABN9AGQ6</accession>
<feature type="region of interest" description="Disordered" evidence="1">
    <location>
        <begin position="141"/>
        <end position="167"/>
    </location>
</feature>
<dbReference type="Proteomes" id="UP001162483">
    <property type="component" value="Unassembled WGS sequence"/>
</dbReference>
<comment type="caution">
    <text evidence="2">The sequence shown here is derived from an EMBL/GenBank/DDBJ whole genome shotgun (WGS) entry which is preliminary data.</text>
</comment>
<evidence type="ECO:0000313" key="3">
    <source>
        <dbReference type="Proteomes" id="UP001162483"/>
    </source>
</evidence>
<dbReference type="PANTHER" id="PTHR45134">
    <property type="entry name" value="OS08G0543275 PROTEIN"/>
    <property type="match status" value="1"/>
</dbReference>
<proteinExistence type="predicted"/>
<evidence type="ECO:0000313" key="2">
    <source>
        <dbReference type="EMBL" id="CAI9535196.1"/>
    </source>
</evidence>
<gene>
    <name evidence="2" type="ORF">SPARVUS_LOCUS808110</name>
</gene>
<keyword evidence="3" id="KW-1185">Reference proteome</keyword>
<reference evidence="2" key="1">
    <citation type="submission" date="2023-05" db="EMBL/GenBank/DDBJ databases">
        <authorList>
            <person name="Stuckert A."/>
        </authorList>
    </citation>
    <scope>NUCLEOTIDE SEQUENCE</scope>
</reference>
<protein>
    <submittedName>
        <fullName evidence="2">Uncharacterized protein</fullName>
    </submittedName>
</protein>
<organism evidence="2 3">
    <name type="scientific">Staurois parvus</name>
    <dbReference type="NCBI Taxonomy" id="386267"/>
    <lineage>
        <taxon>Eukaryota</taxon>
        <taxon>Metazoa</taxon>
        <taxon>Chordata</taxon>
        <taxon>Craniata</taxon>
        <taxon>Vertebrata</taxon>
        <taxon>Euteleostomi</taxon>
        <taxon>Amphibia</taxon>
        <taxon>Batrachia</taxon>
        <taxon>Anura</taxon>
        <taxon>Neobatrachia</taxon>
        <taxon>Ranoidea</taxon>
        <taxon>Ranidae</taxon>
        <taxon>Staurois</taxon>
    </lineage>
</organism>
<sequence>MYTHTHTDTCIHTQVCTDIHRNTHAQTHVHTYADTCTHSTCTYIPTNTHVHTHTDTCTRTHIHVHAYTDTCTDTHMYIHTDTCTCIHRHTHTPIKSCRTLLFTHRAGYCTLGGGREHSTHSFLCFHCVQLLSSLTAAGANDRSSLSSGPAQQDGPGGHSRPHHNFHSPLASKRVVIS</sequence>
<evidence type="ECO:0000256" key="1">
    <source>
        <dbReference type="SAM" id="MobiDB-lite"/>
    </source>
</evidence>
<dbReference type="PANTHER" id="PTHR45134:SF5">
    <property type="entry name" value="OS08G0543275 PROTEIN"/>
    <property type="match status" value="1"/>
</dbReference>
<feature type="non-terminal residue" evidence="2">
    <location>
        <position position="177"/>
    </location>
</feature>
<name>A0ABN9AGQ6_9NEOB</name>